<dbReference type="AlphaFoldDB" id="A0AAU8ZT90"/>
<keyword evidence="1" id="KW-0812">Transmembrane</keyword>
<accession>A0AAU8ZT90</accession>
<dbReference type="EMBL" id="CP028957">
    <property type="protein sequence ID" value="AWC96094.1"/>
    <property type="molecule type" value="Genomic_DNA"/>
</dbReference>
<keyword evidence="1" id="KW-1133">Transmembrane helix</keyword>
<feature type="transmembrane region" description="Helical" evidence="1">
    <location>
        <begin position="112"/>
        <end position="134"/>
    </location>
</feature>
<organism evidence="2 3">
    <name type="scientific">Morganella morganii</name>
    <name type="common">Proteus morganii</name>
    <dbReference type="NCBI Taxonomy" id="582"/>
    <lineage>
        <taxon>Bacteria</taxon>
        <taxon>Pseudomonadati</taxon>
        <taxon>Pseudomonadota</taxon>
        <taxon>Gammaproteobacteria</taxon>
        <taxon>Enterobacterales</taxon>
        <taxon>Morganellaceae</taxon>
        <taxon>Morganella</taxon>
    </lineage>
</organism>
<evidence type="ECO:0000313" key="2">
    <source>
        <dbReference type="EMBL" id="AWC96094.1"/>
    </source>
</evidence>
<evidence type="ECO:0000313" key="3">
    <source>
        <dbReference type="Proteomes" id="UP000244682"/>
    </source>
</evidence>
<dbReference type="RefSeq" id="WP_108657677.1">
    <property type="nucleotide sequence ID" value="NZ_CBCYIR010000079.1"/>
</dbReference>
<geneLocation type="plasmid" evidence="2 3">
    <name>unnamed1</name>
</geneLocation>
<protein>
    <recommendedName>
        <fullName evidence="4">Mobilization protein</fullName>
    </recommendedName>
</protein>
<reference evidence="2 3" key="1">
    <citation type="submission" date="2018-04" db="EMBL/GenBank/DDBJ databases">
        <title>Whole genome sequencing of Morganella morganii AR_0133.</title>
        <authorList>
            <person name="Conlan S."/>
            <person name="Thomas P.J."/>
            <person name="Mullikin J."/>
            <person name="Frank K.M."/>
            <person name="Segre J.A."/>
        </authorList>
    </citation>
    <scope>NUCLEOTIDE SEQUENCE [LARGE SCALE GENOMIC DNA]</scope>
    <source>
        <strain evidence="2 3">AR_0133</strain>
        <plasmid evidence="2 3">unnamed1</plasmid>
    </source>
</reference>
<evidence type="ECO:0008006" key="4">
    <source>
        <dbReference type="Google" id="ProtNLM"/>
    </source>
</evidence>
<evidence type="ECO:0000256" key="1">
    <source>
        <dbReference type="SAM" id="Phobius"/>
    </source>
</evidence>
<dbReference type="Proteomes" id="UP000244682">
    <property type="component" value="Plasmid unnamed1"/>
</dbReference>
<proteinExistence type="predicted"/>
<gene>
    <name evidence="2" type="ORF">AM380_20660</name>
</gene>
<sequence length="169" mass="19115">MAISTDEKILGLALLAERQQKELADAIAVMSESVAEFKSVSANVSQQVRQEVTREIQQMDLGRLLSEQTAATFKSVEETALLIQKQASVINQETFSAREKLLYEYRQLKNRFWWFIGAGVIFAAGLTAFNSWYFNQELSRLSTGQHILYESISELSEKVESLNVTKKGK</sequence>
<keyword evidence="1" id="KW-0472">Membrane</keyword>
<keyword evidence="2" id="KW-0614">Plasmid</keyword>
<name>A0AAU8ZT90_MORMO</name>